<evidence type="ECO:0000256" key="9">
    <source>
        <dbReference type="ARBA" id="ARBA00023146"/>
    </source>
</evidence>
<dbReference type="GO" id="GO:0005524">
    <property type="term" value="F:ATP binding"/>
    <property type="evidence" value="ECO:0007669"/>
    <property type="project" value="UniProtKB-KW"/>
</dbReference>
<dbReference type="GO" id="GO:0006423">
    <property type="term" value="P:cysteinyl-tRNA aminoacylation"/>
    <property type="evidence" value="ECO:0007669"/>
    <property type="project" value="InterPro"/>
</dbReference>
<keyword evidence="4" id="KW-0479">Metal-binding</keyword>
<dbReference type="HAMAP" id="MF_00041">
    <property type="entry name" value="Cys_tRNA_synth"/>
    <property type="match status" value="1"/>
</dbReference>
<dbReference type="VEuPathDB" id="TriTrypDB:BSAL_20010"/>
<sequence>MSTFDIVDGLDKAGVKRDNHPKWYPPTNSDGVGLMVRNSLTETLEPFAPRNGRQVKWYTCGPTVYDASHMGHARAYLTFDILRRIMEDYFGYSVQYQMNITDIDDKIIKRARVNKLVDDYKASLGTGATAFTELQAFVSQAVDKAETSLIAKIAALSAPAENISSRAATEREEKLKESELKRDQLQGTKVKIAAATKASDFNGLFDAATGVVGELLDSLKGHTITDHSIFDEHSRKFERMFFEDCQKLGIREPDVVTRVTEYVPQVVDFIKKIESNGFAYKGETSVFFDTEAFTAAGYSYAKLKGGADKNTSEEEMAEGEGTLSKGVTGEKKSANDFALWKFSKPGEPSWPSPWGEGRPGWHIECSVMASDILGDNMDIHGGGWDLKFPHHDNECAQSEAHFCQHQWVNYFFHCGHLHIKGLKMSKSLKNFITIRQALGDELGVSPRIMRLLFLAFPWDKQMNFGDDSLKEAAERDRVLRAFFGSIDVALRKDYYGSTQGFNQADRALNAKWVEVEQRVHSALQQNFDTPSVIIALFELVAHTNQYLLSDDRVSGTLVRKVATYITKILRVFGVIQGSDAIGYVASSDSRLAPALDVFTRFRDEVRSKAKEVQQMPAFLPLCDAIRDEWLIPAGVRLEDKPGGGATTWKVDEPELLQKESDARKAALISDRLKKIQNQIETKRKVVVKWEQYVAPPTDLFRSETEKYSAFDESGIPTKDAKGEDVGASTVKKLKKEQDKYATSHNELAAKGGVEWLREQRQELADLEAQLSA</sequence>
<comment type="cofactor">
    <cofactor evidence="1">
        <name>Zn(2+)</name>
        <dbReference type="ChEBI" id="CHEBI:29105"/>
    </cofactor>
</comment>
<dbReference type="EMBL" id="CYKH01001716">
    <property type="protein sequence ID" value="CUG89234.1"/>
    <property type="molecule type" value="Genomic_DNA"/>
</dbReference>
<protein>
    <recommendedName>
        <fullName evidence="2">cysteine--tRNA ligase</fullName>
        <ecNumber evidence="2">6.1.1.16</ecNumber>
    </recommendedName>
    <alternativeName>
        <fullName evidence="10">Cysteinyl-tRNA synthetase</fullName>
    </alternativeName>
</protein>
<dbReference type="OrthoDB" id="438179at2759"/>
<dbReference type="Gene3D" id="3.40.50.620">
    <property type="entry name" value="HUPs"/>
    <property type="match status" value="1"/>
</dbReference>
<evidence type="ECO:0000256" key="3">
    <source>
        <dbReference type="ARBA" id="ARBA00022598"/>
    </source>
</evidence>
<keyword evidence="5" id="KW-0547">Nucleotide-binding</keyword>
<evidence type="ECO:0000256" key="5">
    <source>
        <dbReference type="ARBA" id="ARBA00022741"/>
    </source>
</evidence>
<dbReference type="NCBIfam" id="TIGR00435">
    <property type="entry name" value="cysS"/>
    <property type="match status" value="1"/>
</dbReference>
<evidence type="ECO:0000256" key="2">
    <source>
        <dbReference type="ARBA" id="ARBA00012832"/>
    </source>
</evidence>
<evidence type="ECO:0000256" key="1">
    <source>
        <dbReference type="ARBA" id="ARBA00001947"/>
    </source>
</evidence>
<dbReference type="SUPFAM" id="SSF47323">
    <property type="entry name" value="Anticodon-binding domain of a subclass of class I aminoacyl-tRNA synthetases"/>
    <property type="match status" value="1"/>
</dbReference>
<keyword evidence="3" id="KW-0436">Ligase</keyword>
<keyword evidence="7" id="KW-0067">ATP-binding</keyword>
<keyword evidence="8" id="KW-0648">Protein biosynthesis</keyword>
<keyword evidence="13" id="KW-1185">Reference proteome</keyword>
<feature type="domain" description="tRNA synthetases class I catalytic" evidence="11">
    <location>
        <begin position="48"/>
        <end position="473"/>
    </location>
</feature>
<dbReference type="OMA" id="YEGLGWA"/>
<dbReference type="PANTHER" id="PTHR10890">
    <property type="entry name" value="CYSTEINYL-TRNA SYNTHETASE"/>
    <property type="match status" value="1"/>
</dbReference>
<dbReference type="InterPro" id="IPR024909">
    <property type="entry name" value="Cys-tRNA/MSH_ligase"/>
</dbReference>
<evidence type="ECO:0000259" key="11">
    <source>
        <dbReference type="Pfam" id="PF01406"/>
    </source>
</evidence>
<dbReference type="GO" id="GO:0005737">
    <property type="term" value="C:cytoplasm"/>
    <property type="evidence" value="ECO:0007669"/>
    <property type="project" value="TreeGrafter"/>
</dbReference>
<dbReference type="CDD" id="cd00672">
    <property type="entry name" value="CysRS_core"/>
    <property type="match status" value="1"/>
</dbReference>
<dbReference type="Pfam" id="PF01406">
    <property type="entry name" value="tRNA-synt_1e"/>
    <property type="match status" value="1"/>
</dbReference>
<dbReference type="PANTHER" id="PTHR10890:SF3">
    <property type="entry name" value="CYSTEINE--TRNA LIGASE, CYTOPLASMIC"/>
    <property type="match status" value="1"/>
</dbReference>
<accession>A0A0S4JIJ5</accession>
<proteinExistence type="inferred from homology"/>
<dbReference type="GO" id="GO:0046872">
    <property type="term" value="F:metal ion binding"/>
    <property type="evidence" value="ECO:0007669"/>
    <property type="project" value="UniProtKB-KW"/>
</dbReference>
<evidence type="ECO:0000256" key="6">
    <source>
        <dbReference type="ARBA" id="ARBA00022833"/>
    </source>
</evidence>
<dbReference type="GO" id="GO:0004817">
    <property type="term" value="F:cysteine-tRNA ligase activity"/>
    <property type="evidence" value="ECO:0007669"/>
    <property type="project" value="UniProtKB-EC"/>
</dbReference>
<dbReference type="InterPro" id="IPR009080">
    <property type="entry name" value="tRNAsynth_Ia_anticodon-bd"/>
</dbReference>
<dbReference type="AlphaFoldDB" id="A0A0S4JIJ5"/>
<dbReference type="EC" id="6.1.1.16" evidence="2"/>
<reference evidence="13" key="1">
    <citation type="submission" date="2015-09" db="EMBL/GenBank/DDBJ databases">
        <authorList>
            <consortium name="Pathogen Informatics"/>
        </authorList>
    </citation>
    <scope>NUCLEOTIDE SEQUENCE [LARGE SCALE GENOMIC DNA]</scope>
    <source>
        <strain evidence="13">Lake Konstanz</strain>
    </source>
</reference>
<dbReference type="PRINTS" id="PR00983">
    <property type="entry name" value="TRNASYNTHCYS"/>
</dbReference>
<gene>
    <name evidence="12" type="ORF">BSAL_20010</name>
</gene>
<dbReference type="Proteomes" id="UP000051952">
    <property type="component" value="Unassembled WGS sequence"/>
</dbReference>
<dbReference type="SUPFAM" id="SSF52374">
    <property type="entry name" value="Nucleotidylyl transferase"/>
    <property type="match status" value="1"/>
</dbReference>
<evidence type="ECO:0000256" key="8">
    <source>
        <dbReference type="ARBA" id="ARBA00022917"/>
    </source>
</evidence>
<keyword evidence="9 12" id="KW-0030">Aminoacyl-tRNA synthetase</keyword>
<keyword evidence="6" id="KW-0862">Zinc</keyword>
<dbReference type="InterPro" id="IPR014729">
    <property type="entry name" value="Rossmann-like_a/b/a_fold"/>
</dbReference>
<evidence type="ECO:0000313" key="12">
    <source>
        <dbReference type="EMBL" id="CUG89234.1"/>
    </source>
</evidence>
<dbReference type="InterPro" id="IPR015803">
    <property type="entry name" value="Cys-tRNA-ligase"/>
</dbReference>
<organism evidence="12 13">
    <name type="scientific">Bodo saltans</name>
    <name type="common">Flagellated protozoan</name>
    <dbReference type="NCBI Taxonomy" id="75058"/>
    <lineage>
        <taxon>Eukaryota</taxon>
        <taxon>Discoba</taxon>
        <taxon>Euglenozoa</taxon>
        <taxon>Kinetoplastea</taxon>
        <taxon>Metakinetoplastina</taxon>
        <taxon>Eubodonida</taxon>
        <taxon>Bodonidae</taxon>
        <taxon>Bodo</taxon>
    </lineage>
</organism>
<evidence type="ECO:0000256" key="10">
    <source>
        <dbReference type="ARBA" id="ARBA00031499"/>
    </source>
</evidence>
<evidence type="ECO:0000256" key="4">
    <source>
        <dbReference type="ARBA" id="ARBA00022723"/>
    </source>
</evidence>
<name>A0A0S4JIJ5_BODSA</name>
<evidence type="ECO:0000313" key="13">
    <source>
        <dbReference type="Proteomes" id="UP000051952"/>
    </source>
</evidence>
<dbReference type="InterPro" id="IPR032678">
    <property type="entry name" value="tRNA-synt_1_cat_dom"/>
</dbReference>
<dbReference type="Gene3D" id="1.20.120.1910">
    <property type="entry name" value="Cysteine-tRNA ligase, C-terminal anti-codon recognition domain"/>
    <property type="match status" value="1"/>
</dbReference>
<evidence type="ECO:0000256" key="7">
    <source>
        <dbReference type="ARBA" id="ARBA00022840"/>
    </source>
</evidence>